<evidence type="ECO:0000313" key="2">
    <source>
        <dbReference type="Proteomes" id="UP000190037"/>
    </source>
</evidence>
<accession>A0A1T3P4W1</accession>
<dbReference type="RefSeq" id="WP_078978430.1">
    <property type="nucleotide sequence ID" value="NZ_MWQN01000001.1"/>
</dbReference>
<proteinExistence type="predicted"/>
<comment type="caution">
    <text evidence="1">The sequence shown here is derived from an EMBL/GenBank/DDBJ whole genome shotgun (WGS) entry which is preliminary data.</text>
</comment>
<dbReference type="Proteomes" id="UP000190037">
    <property type="component" value="Unassembled WGS sequence"/>
</dbReference>
<dbReference type="AlphaFoldDB" id="A0A1T3P4W1"/>
<reference evidence="1 2" key="1">
    <citation type="submission" date="2017-03" db="EMBL/GenBank/DDBJ databases">
        <title>Draft genome sequence of Streptomyces scabrisporus NF3, endophyte isolated from Amphipterygium adstringens.</title>
        <authorList>
            <person name="Vazquez M."/>
            <person name="Ceapa C.D."/>
            <person name="Rodriguez Luna D."/>
            <person name="Sanchez Esquivel S."/>
        </authorList>
    </citation>
    <scope>NUCLEOTIDE SEQUENCE [LARGE SCALE GENOMIC DNA]</scope>
    <source>
        <strain evidence="1 2">NF3</strain>
    </source>
</reference>
<sequence length="171" mass="18629">MRNPFTARRRRFVAATIAAAEATADERAQDIAATWILDADRRAAEAEHRAVDLRAALDQAHEDLRRAHADTETRTAALANRIADLNERCRALAATNAAHGGDCSARMHALDRLSHELADRLVELQRANENTYPPVGIDARTWQTAIDDTRTRVITEKAAAAKALVTTGAAA</sequence>
<dbReference type="STRING" id="159449.B4N89_27295"/>
<dbReference type="EMBL" id="MWQN01000001">
    <property type="protein sequence ID" value="OPC84137.1"/>
    <property type="molecule type" value="Genomic_DNA"/>
</dbReference>
<name>A0A1T3P4W1_9ACTN</name>
<keyword evidence="2" id="KW-1185">Reference proteome</keyword>
<organism evidence="1 2">
    <name type="scientific">Embleya scabrispora</name>
    <dbReference type="NCBI Taxonomy" id="159449"/>
    <lineage>
        <taxon>Bacteria</taxon>
        <taxon>Bacillati</taxon>
        <taxon>Actinomycetota</taxon>
        <taxon>Actinomycetes</taxon>
        <taxon>Kitasatosporales</taxon>
        <taxon>Streptomycetaceae</taxon>
        <taxon>Embleya</taxon>
    </lineage>
</organism>
<protein>
    <submittedName>
        <fullName evidence="1">Uncharacterized protein</fullName>
    </submittedName>
</protein>
<gene>
    <name evidence="1" type="ORF">B4N89_27295</name>
</gene>
<evidence type="ECO:0000313" key="1">
    <source>
        <dbReference type="EMBL" id="OPC84137.1"/>
    </source>
</evidence>